<dbReference type="EMBL" id="QKSB01000002">
    <property type="protein sequence ID" value="PZE17775.1"/>
    <property type="molecule type" value="Genomic_DNA"/>
</dbReference>
<name>A0A2W1NEC7_9FLAO</name>
<feature type="chain" id="PRO_5015945948" description="DUF4783 domain-containing protein" evidence="1">
    <location>
        <begin position="19"/>
        <end position="149"/>
    </location>
</feature>
<reference evidence="2 3" key="1">
    <citation type="submission" date="2018-06" db="EMBL/GenBank/DDBJ databases">
        <title>The draft genome sequence of Crocinitomix sp. SM1701.</title>
        <authorList>
            <person name="Zhang X."/>
        </authorList>
    </citation>
    <scope>NUCLEOTIDE SEQUENCE [LARGE SCALE GENOMIC DNA]</scope>
    <source>
        <strain evidence="2 3">SM1701</strain>
    </source>
</reference>
<accession>A0A2W1NEC7</accession>
<dbReference type="RefSeq" id="WP_111061926.1">
    <property type="nucleotide sequence ID" value="NZ_JBHUCU010000002.1"/>
</dbReference>
<evidence type="ECO:0000256" key="1">
    <source>
        <dbReference type="SAM" id="SignalP"/>
    </source>
</evidence>
<sequence length="149" mass="17098">MKKIHFLGFVLFFLSSCASSVVFTGDSEISKKNIIKFSTHLETVVEQHQMPHFIDHVEPNYKAEQLVGMMENDSVRFVNEFFCGNSTEDQFICPDFDKIISMDLTEIKQESSGIYKLTYKIVNTMGILLNVEVFLNTKQEKYTLYSAVG</sequence>
<evidence type="ECO:0000313" key="3">
    <source>
        <dbReference type="Proteomes" id="UP000249248"/>
    </source>
</evidence>
<proteinExistence type="predicted"/>
<comment type="caution">
    <text evidence="2">The sequence shown here is derived from an EMBL/GenBank/DDBJ whole genome shotgun (WGS) entry which is preliminary data.</text>
</comment>
<protein>
    <recommendedName>
        <fullName evidence="4">DUF4783 domain-containing protein</fullName>
    </recommendedName>
</protein>
<evidence type="ECO:0000313" key="2">
    <source>
        <dbReference type="EMBL" id="PZE17775.1"/>
    </source>
</evidence>
<keyword evidence="3" id="KW-1185">Reference proteome</keyword>
<gene>
    <name evidence="2" type="ORF">DNU06_03925</name>
</gene>
<keyword evidence="1" id="KW-0732">Signal</keyword>
<dbReference type="AlphaFoldDB" id="A0A2W1NEC7"/>
<evidence type="ECO:0008006" key="4">
    <source>
        <dbReference type="Google" id="ProtNLM"/>
    </source>
</evidence>
<dbReference type="PROSITE" id="PS51257">
    <property type="entry name" value="PROKAR_LIPOPROTEIN"/>
    <property type="match status" value="1"/>
</dbReference>
<dbReference type="Proteomes" id="UP000249248">
    <property type="component" value="Unassembled WGS sequence"/>
</dbReference>
<organism evidence="2 3">
    <name type="scientific">Putridiphycobacter roseus</name>
    <dbReference type="NCBI Taxonomy" id="2219161"/>
    <lineage>
        <taxon>Bacteria</taxon>
        <taxon>Pseudomonadati</taxon>
        <taxon>Bacteroidota</taxon>
        <taxon>Flavobacteriia</taxon>
        <taxon>Flavobacteriales</taxon>
        <taxon>Crocinitomicaceae</taxon>
        <taxon>Putridiphycobacter</taxon>
    </lineage>
</organism>
<feature type="signal peptide" evidence="1">
    <location>
        <begin position="1"/>
        <end position="18"/>
    </location>
</feature>